<evidence type="ECO:0000256" key="6">
    <source>
        <dbReference type="ARBA" id="ARBA00023136"/>
    </source>
</evidence>
<feature type="transmembrane region" description="Helical" evidence="7">
    <location>
        <begin position="179"/>
        <end position="196"/>
    </location>
</feature>
<keyword evidence="10" id="KW-1185">Reference proteome</keyword>
<comment type="similarity">
    <text evidence="2">Belongs to the DedA family.</text>
</comment>
<evidence type="ECO:0000256" key="1">
    <source>
        <dbReference type="ARBA" id="ARBA00004651"/>
    </source>
</evidence>
<evidence type="ECO:0000256" key="2">
    <source>
        <dbReference type="ARBA" id="ARBA00010792"/>
    </source>
</evidence>
<keyword evidence="6 7" id="KW-0472">Membrane</keyword>
<dbReference type="Pfam" id="PF09335">
    <property type="entry name" value="VTT_dom"/>
    <property type="match status" value="1"/>
</dbReference>
<dbReference type="AlphaFoldDB" id="A0A132TUH4"/>
<dbReference type="RefSeq" id="WP_060861673.1">
    <property type="nucleotide sequence ID" value="NZ_LIRB01000137.1"/>
</dbReference>
<accession>A0A132TUH4</accession>
<dbReference type="OrthoDB" id="9813426at2"/>
<evidence type="ECO:0000256" key="5">
    <source>
        <dbReference type="ARBA" id="ARBA00022989"/>
    </source>
</evidence>
<feature type="transmembrane region" description="Helical" evidence="7">
    <location>
        <begin position="50"/>
        <end position="72"/>
    </location>
</feature>
<dbReference type="EMBL" id="LIRB01000137">
    <property type="protein sequence ID" value="KWX75007.1"/>
    <property type="molecule type" value="Genomic_DNA"/>
</dbReference>
<dbReference type="GO" id="GO:0005886">
    <property type="term" value="C:plasma membrane"/>
    <property type="evidence" value="ECO:0007669"/>
    <property type="project" value="UniProtKB-SubCell"/>
</dbReference>
<evidence type="ECO:0000256" key="4">
    <source>
        <dbReference type="ARBA" id="ARBA00022692"/>
    </source>
</evidence>
<dbReference type="Proteomes" id="UP000070475">
    <property type="component" value="Unassembled WGS sequence"/>
</dbReference>
<feature type="domain" description="VTT" evidence="8">
    <location>
        <begin position="30"/>
        <end position="160"/>
    </location>
</feature>
<proteinExistence type="inferred from homology"/>
<feature type="transmembrane region" description="Helical" evidence="7">
    <location>
        <begin position="137"/>
        <end position="159"/>
    </location>
</feature>
<sequence>MKTWITDIMEQFGYAGIFLMLALENIFPPIPSEVILPFGGFMTTTSGLTIPGVLIASTAGSLLGAAILYWIGRLLDVSRMERIVDRYGKWIRIKKSDIRKADAWFDKYGYWTVLFCRMVPLVRSLISIPAGMSGMKFGLFMLFTTIGTLGWNTLLILLGAALGESWEDIGGYIGTYSNIVYILLAGGILVLGLLYLRKRHTAGKARG</sequence>
<feature type="transmembrane region" description="Helical" evidence="7">
    <location>
        <begin position="12"/>
        <end position="30"/>
    </location>
</feature>
<evidence type="ECO:0000256" key="3">
    <source>
        <dbReference type="ARBA" id="ARBA00022475"/>
    </source>
</evidence>
<reference evidence="9 10" key="1">
    <citation type="submission" date="2015-08" db="EMBL/GenBank/DDBJ databases">
        <title>Genomes of Paenibacillus riograndensis.</title>
        <authorList>
            <person name="Sant'Anna F.H."/>
            <person name="Souza R."/>
            <person name="Ambrosini A."/>
            <person name="Bach E."/>
            <person name="Fernandes G."/>
            <person name="Balsanelli E."/>
            <person name="Baura V.A."/>
            <person name="Pedrosa F.O."/>
            <person name="Souza E.M."/>
            <person name="Passaglia L."/>
        </authorList>
    </citation>
    <scope>NUCLEOTIDE SEQUENCE [LARGE SCALE GENOMIC DNA]</scope>
    <source>
        <strain evidence="9 10">CAS34</strain>
    </source>
</reference>
<evidence type="ECO:0000313" key="10">
    <source>
        <dbReference type="Proteomes" id="UP000070475"/>
    </source>
</evidence>
<keyword evidence="5 7" id="KW-1133">Transmembrane helix</keyword>
<dbReference type="InterPro" id="IPR032816">
    <property type="entry name" value="VTT_dom"/>
</dbReference>
<keyword evidence="4 7" id="KW-0812">Transmembrane</keyword>
<comment type="caution">
    <text evidence="9">The sequence shown here is derived from an EMBL/GenBank/DDBJ whole genome shotgun (WGS) entry which is preliminary data.</text>
</comment>
<dbReference type="InterPro" id="IPR051311">
    <property type="entry name" value="DedA_domain"/>
</dbReference>
<evidence type="ECO:0000256" key="7">
    <source>
        <dbReference type="SAM" id="Phobius"/>
    </source>
</evidence>
<dbReference type="PANTHER" id="PTHR42709:SF6">
    <property type="entry name" value="UNDECAPRENYL PHOSPHATE TRANSPORTER A"/>
    <property type="match status" value="1"/>
</dbReference>
<keyword evidence="3" id="KW-1003">Cell membrane</keyword>
<protein>
    <submittedName>
        <fullName evidence="9">Alkaline phosphatase</fullName>
    </submittedName>
</protein>
<gene>
    <name evidence="9" type="ORF">AMQ84_19320</name>
</gene>
<organism evidence="9 10">
    <name type="scientific">Paenibacillus riograndensis</name>
    <dbReference type="NCBI Taxonomy" id="483937"/>
    <lineage>
        <taxon>Bacteria</taxon>
        <taxon>Bacillati</taxon>
        <taxon>Bacillota</taxon>
        <taxon>Bacilli</taxon>
        <taxon>Bacillales</taxon>
        <taxon>Paenibacillaceae</taxon>
        <taxon>Paenibacillus</taxon>
        <taxon>Paenibacillus sonchi group</taxon>
    </lineage>
</organism>
<evidence type="ECO:0000259" key="8">
    <source>
        <dbReference type="Pfam" id="PF09335"/>
    </source>
</evidence>
<comment type="subcellular location">
    <subcellularLocation>
        <location evidence="1">Cell membrane</location>
        <topology evidence="1">Multi-pass membrane protein</topology>
    </subcellularLocation>
</comment>
<evidence type="ECO:0000313" key="9">
    <source>
        <dbReference type="EMBL" id="KWX75007.1"/>
    </source>
</evidence>
<name>A0A132TUH4_9BACL</name>
<dbReference type="PANTHER" id="PTHR42709">
    <property type="entry name" value="ALKALINE PHOSPHATASE LIKE PROTEIN"/>
    <property type="match status" value="1"/>
</dbReference>
<dbReference type="PATRIC" id="fig|483937.3.peg.972"/>